<feature type="region of interest" description="Disordered" evidence="1">
    <location>
        <begin position="1"/>
        <end position="34"/>
    </location>
</feature>
<protein>
    <submittedName>
        <fullName evidence="2">Uncharacterized protein</fullName>
    </submittedName>
</protein>
<name>A0AA39YJT5_9PEZI</name>
<dbReference type="EMBL" id="JAUJDW010000024">
    <property type="protein sequence ID" value="KAK0653924.1"/>
    <property type="molecule type" value="Genomic_DNA"/>
</dbReference>
<gene>
    <name evidence="2" type="ORF">DIS24_g5608</name>
</gene>
<feature type="region of interest" description="Disordered" evidence="1">
    <location>
        <begin position="121"/>
        <end position="180"/>
    </location>
</feature>
<dbReference type="AlphaFoldDB" id="A0AA39YJT5"/>
<sequence length="215" mass="24000">MGEEAQLSEDKRWTRELPRSLGHPEHAREKEGDAMFGQRHIPLYDSDNLSFHRSHSSAHWPIRVHMARDEELGEEESPTAVADPEKEILKAPPPAYGLWRSSVPINPDLLYWQRVDNVHPLRQNPASPSPVVNASPPPNQLLDPFQTPNLGRQQQHDGRLHSGEGGEQVPRPPSYVSDDGVRYVVEAAPRSVAPAVHDDSLSDVHPAYRGGLGIR</sequence>
<feature type="region of interest" description="Disordered" evidence="1">
    <location>
        <begin position="194"/>
        <end position="215"/>
    </location>
</feature>
<evidence type="ECO:0000313" key="3">
    <source>
        <dbReference type="Proteomes" id="UP001175001"/>
    </source>
</evidence>
<keyword evidence="3" id="KW-1185">Reference proteome</keyword>
<comment type="caution">
    <text evidence="2">The sequence shown here is derived from an EMBL/GenBank/DDBJ whole genome shotgun (WGS) entry which is preliminary data.</text>
</comment>
<feature type="compositionally biased region" description="Low complexity" evidence="1">
    <location>
        <begin position="124"/>
        <end position="134"/>
    </location>
</feature>
<feature type="compositionally biased region" description="Basic and acidic residues" evidence="1">
    <location>
        <begin position="8"/>
        <end position="33"/>
    </location>
</feature>
<dbReference type="Proteomes" id="UP001175001">
    <property type="component" value="Unassembled WGS sequence"/>
</dbReference>
<feature type="compositionally biased region" description="Basic and acidic residues" evidence="1">
    <location>
        <begin position="154"/>
        <end position="164"/>
    </location>
</feature>
<evidence type="ECO:0000256" key="1">
    <source>
        <dbReference type="SAM" id="MobiDB-lite"/>
    </source>
</evidence>
<proteinExistence type="predicted"/>
<organism evidence="2 3">
    <name type="scientific">Lasiodiplodia hormozganensis</name>
    <dbReference type="NCBI Taxonomy" id="869390"/>
    <lineage>
        <taxon>Eukaryota</taxon>
        <taxon>Fungi</taxon>
        <taxon>Dikarya</taxon>
        <taxon>Ascomycota</taxon>
        <taxon>Pezizomycotina</taxon>
        <taxon>Dothideomycetes</taxon>
        <taxon>Dothideomycetes incertae sedis</taxon>
        <taxon>Botryosphaeriales</taxon>
        <taxon>Botryosphaeriaceae</taxon>
        <taxon>Lasiodiplodia</taxon>
    </lineage>
</organism>
<evidence type="ECO:0000313" key="2">
    <source>
        <dbReference type="EMBL" id="KAK0653924.1"/>
    </source>
</evidence>
<accession>A0AA39YJT5</accession>
<reference evidence="2" key="1">
    <citation type="submission" date="2023-06" db="EMBL/GenBank/DDBJ databases">
        <title>Multi-omics analyses reveal the molecular pathogenesis toolkit of Lasiodiplodia hormozganensis, a cross-kingdom pathogen.</title>
        <authorList>
            <person name="Felix C."/>
            <person name="Meneses R."/>
            <person name="Goncalves M.F.M."/>
            <person name="Tilleman L."/>
            <person name="Duarte A.S."/>
            <person name="Jorrin-Novo J.V."/>
            <person name="Van De Peer Y."/>
            <person name="Deforce D."/>
            <person name="Van Nieuwerburgh F."/>
            <person name="Esteves A.C."/>
            <person name="Alves A."/>
        </authorList>
    </citation>
    <scope>NUCLEOTIDE SEQUENCE</scope>
    <source>
        <strain evidence="2">CBS 339.90</strain>
    </source>
</reference>